<evidence type="ECO:0000313" key="2">
    <source>
        <dbReference type="Proteomes" id="UP001056120"/>
    </source>
</evidence>
<proteinExistence type="predicted"/>
<name>A0ACB9BXH6_9ASTR</name>
<accession>A0ACB9BXH6</accession>
<protein>
    <submittedName>
        <fullName evidence="1">Uncharacterized protein</fullName>
    </submittedName>
</protein>
<gene>
    <name evidence="1" type="ORF">L1987_66570</name>
</gene>
<organism evidence="1 2">
    <name type="scientific">Smallanthus sonchifolius</name>
    <dbReference type="NCBI Taxonomy" id="185202"/>
    <lineage>
        <taxon>Eukaryota</taxon>
        <taxon>Viridiplantae</taxon>
        <taxon>Streptophyta</taxon>
        <taxon>Embryophyta</taxon>
        <taxon>Tracheophyta</taxon>
        <taxon>Spermatophyta</taxon>
        <taxon>Magnoliopsida</taxon>
        <taxon>eudicotyledons</taxon>
        <taxon>Gunneridae</taxon>
        <taxon>Pentapetalae</taxon>
        <taxon>asterids</taxon>
        <taxon>campanulids</taxon>
        <taxon>Asterales</taxon>
        <taxon>Asteraceae</taxon>
        <taxon>Asteroideae</taxon>
        <taxon>Heliantheae alliance</taxon>
        <taxon>Millerieae</taxon>
        <taxon>Smallanthus</taxon>
    </lineage>
</organism>
<comment type="caution">
    <text evidence="1">The sequence shown here is derived from an EMBL/GenBank/DDBJ whole genome shotgun (WGS) entry which is preliminary data.</text>
</comment>
<reference evidence="1 2" key="2">
    <citation type="journal article" date="2022" name="Mol. Ecol. Resour.">
        <title>The genomes of chicory, endive, great burdock and yacon provide insights into Asteraceae paleo-polyploidization history and plant inulin production.</title>
        <authorList>
            <person name="Fan W."/>
            <person name="Wang S."/>
            <person name="Wang H."/>
            <person name="Wang A."/>
            <person name="Jiang F."/>
            <person name="Liu H."/>
            <person name="Zhao H."/>
            <person name="Xu D."/>
            <person name="Zhang Y."/>
        </authorList>
    </citation>
    <scope>NUCLEOTIDE SEQUENCE [LARGE SCALE GENOMIC DNA]</scope>
    <source>
        <strain evidence="2">cv. Yunnan</strain>
        <tissue evidence="1">Leaves</tissue>
    </source>
</reference>
<dbReference type="EMBL" id="CM042039">
    <property type="protein sequence ID" value="KAI3726766.1"/>
    <property type="molecule type" value="Genomic_DNA"/>
</dbReference>
<dbReference type="Proteomes" id="UP001056120">
    <property type="component" value="Linkage Group LG22"/>
</dbReference>
<sequence length="188" mass="20213">MTTEEPVVVAEVAAPAIKAAATVVVHKEPTMEAALGKSQKGKKIISSKHKTTVPSLHPPYFDMIKDAILSLKDKTGSSQYAIAKFVEEKQKNLPKKFKKILLIQLKRLVAQGKLVKVKASYKLPKPASKKGSVKEPATKPKSAPKSKPKTVVKPKPGAIAAAAVAPKRKPKTPTRPTKVARTSTRSTP</sequence>
<reference evidence="2" key="1">
    <citation type="journal article" date="2022" name="Mol. Ecol. Resour.">
        <title>The genomes of chicory, endive, great burdock and yacon provide insights into Asteraceae palaeo-polyploidization history and plant inulin production.</title>
        <authorList>
            <person name="Fan W."/>
            <person name="Wang S."/>
            <person name="Wang H."/>
            <person name="Wang A."/>
            <person name="Jiang F."/>
            <person name="Liu H."/>
            <person name="Zhao H."/>
            <person name="Xu D."/>
            <person name="Zhang Y."/>
        </authorList>
    </citation>
    <scope>NUCLEOTIDE SEQUENCE [LARGE SCALE GENOMIC DNA]</scope>
    <source>
        <strain evidence="2">cv. Yunnan</strain>
    </source>
</reference>
<evidence type="ECO:0000313" key="1">
    <source>
        <dbReference type="EMBL" id="KAI3726766.1"/>
    </source>
</evidence>
<keyword evidence="2" id="KW-1185">Reference proteome</keyword>